<feature type="compositionally biased region" description="Low complexity" evidence="1">
    <location>
        <begin position="89"/>
        <end position="100"/>
    </location>
</feature>
<dbReference type="AlphaFoldDB" id="A0AAE0RUG6"/>
<reference evidence="2" key="2">
    <citation type="journal article" date="2021" name="Genome Biol. Evol.">
        <title>Developing a high-quality reference genome for a parasitic bivalve with doubly uniparental inheritance (Bivalvia: Unionida).</title>
        <authorList>
            <person name="Smith C.H."/>
        </authorList>
    </citation>
    <scope>NUCLEOTIDE SEQUENCE</scope>
    <source>
        <strain evidence="2">CHS0354</strain>
        <tissue evidence="2">Mantle</tissue>
    </source>
</reference>
<keyword evidence="3" id="KW-1185">Reference proteome</keyword>
<comment type="caution">
    <text evidence="2">The sequence shown here is derived from an EMBL/GenBank/DDBJ whole genome shotgun (WGS) entry which is preliminary data.</text>
</comment>
<feature type="region of interest" description="Disordered" evidence="1">
    <location>
        <begin position="149"/>
        <end position="186"/>
    </location>
</feature>
<evidence type="ECO:0000313" key="3">
    <source>
        <dbReference type="Proteomes" id="UP001195483"/>
    </source>
</evidence>
<sequence length="283" mass="32841">MNGGFRSVEYKLTEANNYGIRNWKDSDNKIKSVEYKLTKENNLGLRNWKSKNKLNDTTVLPKSNTKEITKTKTSPPSAERKQLVQKPDQQTATTTKVTPVPQKPPQSQPKSIVTNGNNAVRTETSISKTNMSPTDTKILTQSPNEIPATRDEEVKQPAKTTDDFTQSYQRTPRGNPEFYTDPRTGERYPNYQRPLHAWQTPYHARPRFEWQISEPMQSPRFVAQNFIPPGYLSMMDPLYYPMQRPMIMVDPMVVRPSSFTQIYGPYVLPMYPQYSYNMPRRIY</sequence>
<proteinExistence type="predicted"/>
<feature type="compositionally biased region" description="Basic and acidic residues" evidence="1">
    <location>
        <begin position="149"/>
        <end position="162"/>
    </location>
</feature>
<feature type="compositionally biased region" description="Polar residues" evidence="1">
    <location>
        <begin position="163"/>
        <end position="172"/>
    </location>
</feature>
<gene>
    <name evidence="2" type="ORF">CHS0354_015266</name>
</gene>
<organism evidence="2 3">
    <name type="scientific">Potamilus streckersoni</name>
    <dbReference type="NCBI Taxonomy" id="2493646"/>
    <lineage>
        <taxon>Eukaryota</taxon>
        <taxon>Metazoa</taxon>
        <taxon>Spiralia</taxon>
        <taxon>Lophotrochozoa</taxon>
        <taxon>Mollusca</taxon>
        <taxon>Bivalvia</taxon>
        <taxon>Autobranchia</taxon>
        <taxon>Heteroconchia</taxon>
        <taxon>Palaeoheterodonta</taxon>
        <taxon>Unionida</taxon>
        <taxon>Unionoidea</taxon>
        <taxon>Unionidae</taxon>
        <taxon>Ambleminae</taxon>
        <taxon>Lampsilini</taxon>
        <taxon>Potamilus</taxon>
    </lineage>
</organism>
<dbReference type="EMBL" id="JAEAOA010000945">
    <property type="protein sequence ID" value="KAK3579851.1"/>
    <property type="molecule type" value="Genomic_DNA"/>
</dbReference>
<dbReference type="Proteomes" id="UP001195483">
    <property type="component" value="Unassembled WGS sequence"/>
</dbReference>
<reference evidence="2" key="3">
    <citation type="submission" date="2023-05" db="EMBL/GenBank/DDBJ databases">
        <authorList>
            <person name="Smith C.H."/>
        </authorList>
    </citation>
    <scope>NUCLEOTIDE SEQUENCE</scope>
    <source>
        <strain evidence="2">CHS0354</strain>
        <tissue evidence="2">Mantle</tissue>
    </source>
</reference>
<feature type="region of interest" description="Disordered" evidence="1">
    <location>
        <begin position="54"/>
        <end position="114"/>
    </location>
</feature>
<name>A0AAE0RUG6_9BIVA</name>
<protein>
    <submittedName>
        <fullName evidence="2">Uncharacterized protein</fullName>
    </submittedName>
</protein>
<evidence type="ECO:0000313" key="2">
    <source>
        <dbReference type="EMBL" id="KAK3579851.1"/>
    </source>
</evidence>
<reference evidence="2" key="1">
    <citation type="journal article" date="2021" name="Genome Biol. Evol.">
        <title>A High-Quality Reference Genome for a Parasitic Bivalve with Doubly Uniparental Inheritance (Bivalvia: Unionida).</title>
        <authorList>
            <person name="Smith C.H."/>
        </authorList>
    </citation>
    <scope>NUCLEOTIDE SEQUENCE</scope>
    <source>
        <strain evidence="2">CHS0354</strain>
    </source>
</reference>
<accession>A0AAE0RUG6</accession>
<evidence type="ECO:0000256" key="1">
    <source>
        <dbReference type="SAM" id="MobiDB-lite"/>
    </source>
</evidence>